<keyword evidence="5" id="KW-0460">Magnesium</keyword>
<evidence type="ECO:0000259" key="6">
    <source>
        <dbReference type="Pfam" id="PF00692"/>
    </source>
</evidence>
<dbReference type="GO" id="GO:0000287">
    <property type="term" value="F:magnesium ion binding"/>
    <property type="evidence" value="ECO:0007669"/>
    <property type="project" value="UniProtKB-UniRule"/>
</dbReference>
<dbReference type="InterPro" id="IPR008181">
    <property type="entry name" value="dUTPase"/>
</dbReference>
<gene>
    <name evidence="7" type="ORF">BEMITA_LOCUS13417</name>
</gene>
<proteinExistence type="inferred from homology"/>
<dbReference type="EC" id="3.6.1.23" evidence="5"/>
<comment type="catalytic activity">
    <reaction evidence="5">
        <text>dUTP + H2O = dUMP + diphosphate + H(+)</text>
        <dbReference type="Rhea" id="RHEA:10248"/>
        <dbReference type="ChEBI" id="CHEBI:15377"/>
        <dbReference type="ChEBI" id="CHEBI:15378"/>
        <dbReference type="ChEBI" id="CHEBI:33019"/>
        <dbReference type="ChEBI" id="CHEBI:61555"/>
        <dbReference type="ChEBI" id="CHEBI:246422"/>
        <dbReference type="EC" id="3.6.1.23"/>
    </reaction>
</comment>
<dbReference type="GO" id="GO:0006226">
    <property type="term" value="P:dUMP biosynthetic process"/>
    <property type="evidence" value="ECO:0007669"/>
    <property type="project" value="UniProtKB-UniRule"/>
</dbReference>
<dbReference type="PANTHER" id="PTHR11241">
    <property type="entry name" value="DEOXYURIDINE 5'-TRIPHOSPHATE NUCLEOTIDOHYDROLASE"/>
    <property type="match status" value="1"/>
</dbReference>
<dbReference type="InterPro" id="IPR029054">
    <property type="entry name" value="dUTPase-like"/>
</dbReference>
<dbReference type="NCBIfam" id="NF001862">
    <property type="entry name" value="PRK00601.1"/>
    <property type="match status" value="1"/>
</dbReference>
<comment type="function">
    <text evidence="5">Involved in nucleotide metabolism via production of dUMP, the immediate precursor of thymidine nucleotides, and decreases the intracellular concentration of dUTP so that uracil cannot be incorporated into DNA.</text>
</comment>
<accession>A0A9P0AIB2</accession>
<sequence>MSSRTVAVRISCENYDLTNFEDSNGFDLPANISFPILLKARGSVIVDTGIKLNLPPFLYADVRPRSGLAFSHEVVAFSGLIDHGYTGNIFVKLFNLGDRDYTIYPGDRIAQLVFCESIKPRFFPIRKEIQTSRNARGFGSTSSPLNNDEVVFLPFIFNKNSAVEEEITPDK</sequence>
<dbReference type="GO" id="GO:0046081">
    <property type="term" value="P:dUTP catabolic process"/>
    <property type="evidence" value="ECO:0007669"/>
    <property type="project" value="UniProtKB-UniRule"/>
</dbReference>
<comment type="cofactor">
    <cofactor evidence="5">
        <name>Mg(2+)</name>
        <dbReference type="ChEBI" id="CHEBI:18420"/>
    </cofactor>
</comment>
<evidence type="ECO:0000256" key="2">
    <source>
        <dbReference type="ARBA" id="ARBA00006581"/>
    </source>
</evidence>
<evidence type="ECO:0000256" key="1">
    <source>
        <dbReference type="ARBA" id="ARBA00005142"/>
    </source>
</evidence>
<keyword evidence="5" id="KW-0479">Metal-binding</keyword>
<dbReference type="Proteomes" id="UP001152759">
    <property type="component" value="Chromosome 9"/>
</dbReference>
<keyword evidence="4 5" id="KW-0546">Nucleotide metabolism</keyword>
<organism evidence="7 8">
    <name type="scientific">Bemisia tabaci</name>
    <name type="common">Sweetpotato whitefly</name>
    <name type="synonym">Aleurodes tabaci</name>
    <dbReference type="NCBI Taxonomy" id="7038"/>
    <lineage>
        <taxon>Eukaryota</taxon>
        <taxon>Metazoa</taxon>
        <taxon>Ecdysozoa</taxon>
        <taxon>Arthropoda</taxon>
        <taxon>Hexapoda</taxon>
        <taxon>Insecta</taxon>
        <taxon>Pterygota</taxon>
        <taxon>Neoptera</taxon>
        <taxon>Paraneoptera</taxon>
        <taxon>Hemiptera</taxon>
        <taxon>Sternorrhyncha</taxon>
        <taxon>Aleyrodoidea</taxon>
        <taxon>Aleyrodidae</taxon>
        <taxon>Aleyrodinae</taxon>
        <taxon>Bemisia</taxon>
    </lineage>
</organism>
<protein>
    <recommendedName>
        <fullName evidence="5">Deoxyuridine 5'-triphosphate nucleotidohydrolase</fullName>
        <shortName evidence="5">dUTPase</shortName>
        <ecNumber evidence="5">3.6.1.23</ecNumber>
    </recommendedName>
    <alternativeName>
        <fullName evidence="5">dUTP pyrophosphatase</fullName>
    </alternativeName>
</protein>
<evidence type="ECO:0000256" key="5">
    <source>
        <dbReference type="RuleBase" id="RU367024"/>
    </source>
</evidence>
<dbReference type="Gene3D" id="2.70.40.10">
    <property type="match status" value="1"/>
</dbReference>
<dbReference type="Pfam" id="PF00692">
    <property type="entry name" value="dUTPase"/>
    <property type="match status" value="1"/>
</dbReference>
<evidence type="ECO:0000256" key="3">
    <source>
        <dbReference type="ARBA" id="ARBA00022801"/>
    </source>
</evidence>
<keyword evidence="3 5" id="KW-0378">Hydrolase</keyword>
<feature type="domain" description="dUTPase-like" evidence="6">
    <location>
        <begin position="22"/>
        <end position="141"/>
    </location>
</feature>
<evidence type="ECO:0000313" key="7">
    <source>
        <dbReference type="EMBL" id="CAH0395205.1"/>
    </source>
</evidence>
<dbReference type="InterPro" id="IPR033704">
    <property type="entry name" value="dUTPase_trimeric"/>
</dbReference>
<dbReference type="PANTHER" id="PTHR11241:SF0">
    <property type="entry name" value="DEOXYURIDINE 5'-TRIPHOSPHATE NUCLEOTIDOHYDROLASE"/>
    <property type="match status" value="1"/>
</dbReference>
<evidence type="ECO:0000256" key="4">
    <source>
        <dbReference type="ARBA" id="ARBA00023080"/>
    </source>
</evidence>
<dbReference type="InterPro" id="IPR036157">
    <property type="entry name" value="dUTPase-like_sf"/>
</dbReference>
<dbReference type="SUPFAM" id="SSF51283">
    <property type="entry name" value="dUTPase-like"/>
    <property type="match status" value="1"/>
</dbReference>
<evidence type="ECO:0000313" key="8">
    <source>
        <dbReference type="Proteomes" id="UP001152759"/>
    </source>
</evidence>
<dbReference type="AlphaFoldDB" id="A0A9P0AIB2"/>
<name>A0A9P0AIB2_BEMTA</name>
<dbReference type="EMBL" id="OU963870">
    <property type="protein sequence ID" value="CAH0395205.1"/>
    <property type="molecule type" value="Genomic_DNA"/>
</dbReference>
<dbReference type="GO" id="GO:0004170">
    <property type="term" value="F:dUTP diphosphatase activity"/>
    <property type="evidence" value="ECO:0007669"/>
    <property type="project" value="UniProtKB-UniRule"/>
</dbReference>
<dbReference type="CDD" id="cd07557">
    <property type="entry name" value="trimeric_dUTPase"/>
    <property type="match status" value="1"/>
</dbReference>
<reference evidence="7" key="1">
    <citation type="submission" date="2021-12" db="EMBL/GenBank/DDBJ databases">
        <authorList>
            <person name="King R."/>
        </authorList>
    </citation>
    <scope>NUCLEOTIDE SEQUENCE</scope>
</reference>
<comment type="pathway">
    <text evidence="1 5">Pyrimidine metabolism; dUMP biosynthesis; dUMP from dCTP (dUTP route): step 2/2.</text>
</comment>
<keyword evidence="8" id="KW-1185">Reference proteome</keyword>
<comment type="similarity">
    <text evidence="2 5">Belongs to the dUTPase family.</text>
</comment>